<dbReference type="InterPro" id="IPR001810">
    <property type="entry name" value="F-box_dom"/>
</dbReference>
<dbReference type="PANTHER" id="PTHR46344:SF27">
    <property type="entry name" value="KELCH REPEAT SUPERFAMILY PROTEIN"/>
    <property type="match status" value="1"/>
</dbReference>
<dbReference type="SUPFAM" id="SSF81383">
    <property type="entry name" value="F-box domain"/>
    <property type="match status" value="1"/>
</dbReference>
<evidence type="ECO:0000259" key="3">
    <source>
        <dbReference type="PROSITE" id="PS50181"/>
    </source>
</evidence>
<feature type="domain" description="F-box" evidence="3">
    <location>
        <begin position="39"/>
        <end position="83"/>
    </location>
</feature>
<dbReference type="InterPro" id="IPR015915">
    <property type="entry name" value="Kelch-typ_b-propeller"/>
</dbReference>
<name>A0AAQ3KRE3_9LILI</name>
<gene>
    <name evidence="4" type="ORF">Cni_G22160</name>
</gene>
<dbReference type="PROSITE" id="PS50181">
    <property type="entry name" value="FBOX"/>
    <property type="match status" value="1"/>
</dbReference>
<dbReference type="CDD" id="cd22152">
    <property type="entry name" value="F-box_AtAFR-like"/>
    <property type="match status" value="1"/>
</dbReference>
<reference evidence="4 5" key="1">
    <citation type="submission" date="2023-10" db="EMBL/GenBank/DDBJ databases">
        <title>Chromosome-scale genome assembly provides insights into flower coloration mechanisms of Canna indica.</title>
        <authorList>
            <person name="Li C."/>
        </authorList>
    </citation>
    <scope>NUCLEOTIDE SEQUENCE [LARGE SCALE GENOMIC DNA]</scope>
    <source>
        <tissue evidence="4">Flower</tissue>
    </source>
</reference>
<evidence type="ECO:0000256" key="1">
    <source>
        <dbReference type="ARBA" id="ARBA00022441"/>
    </source>
</evidence>
<dbReference type="Pfam" id="PF01344">
    <property type="entry name" value="Kelch_1"/>
    <property type="match status" value="2"/>
</dbReference>
<keyword evidence="1" id="KW-0880">Kelch repeat</keyword>
<evidence type="ECO:0000313" key="5">
    <source>
        <dbReference type="Proteomes" id="UP001327560"/>
    </source>
</evidence>
<keyword evidence="5" id="KW-1185">Reference proteome</keyword>
<keyword evidence="2" id="KW-0677">Repeat</keyword>
<organism evidence="4 5">
    <name type="scientific">Canna indica</name>
    <name type="common">Indian-shot</name>
    <dbReference type="NCBI Taxonomy" id="4628"/>
    <lineage>
        <taxon>Eukaryota</taxon>
        <taxon>Viridiplantae</taxon>
        <taxon>Streptophyta</taxon>
        <taxon>Embryophyta</taxon>
        <taxon>Tracheophyta</taxon>
        <taxon>Spermatophyta</taxon>
        <taxon>Magnoliopsida</taxon>
        <taxon>Liliopsida</taxon>
        <taxon>Zingiberales</taxon>
        <taxon>Cannaceae</taxon>
        <taxon>Canna</taxon>
    </lineage>
</organism>
<dbReference type="SMART" id="SM00256">
    <property type="entry name" value="FBOX"/>
    <property type="match status" value="1"/>
</dbReference>
<dbReference type="AlphaFoldDB" id="A0AAQ3KRE3"/>
<accession>A0AAQ3KRE3</accession>
<sequence length="355" mass="38973">MGSLLSLPSRAQPIEYFQSSETNECKRLRMPPIYEDESNRLIPSLPHEVSLEILARVPRICYLNLKMVSRNWKAAITGRWQKLPPMPTAACEEETQMGFSGLCLRNVMDSSIKIADIVRGWLGRSDASLKMQTCGCAIGAVDGCLYVLGGFSRSSATKCVWRVRGGFTPLQSAEVYDPQTNLWTQMPSMPFSKAKLSPTPFLAELLKPVAIGAPSYRGRLCVPQSLYSWPLFVDVGGEIYDPGTNTWAEMPAGMGEGWPAKQAGTKLSAVLNNELYASDPSGSLDGGQLKVYDHQDDAWKVVIGDVPVHNLSNCETPYLLASLLRSLSLVKLKHGLKTAMSISSEGNAYLQESQF</sequence>
<dbReference type="SUPFAM" id="SSF117281">
    <property type="entry name" value="Kelch motif"/>
    <property type="match status" value="1"/>
</dbReference>
<dbReference type="SMART" id="SM00612">
    <property type="entry name" value="Kelch"/>
    <property type="match status" value="1"/>
</dbReference>
<dbReference type="Pfam" id="PF00646">
    <property type="entry name" value="F-box"/>
    <property type="match status" value="1"/>
</dbReference>
<dbReference type="Gene3D" id="2.120.10.80">
    <property type="entry name" value="Kelch-type beta propeller"/>
    <property type="match status" value="1"/>
</dbReference>
<evidence type="ECO:0000313" key="4">
    <source>
        <dbReference type="EMBL" id="WOL13390.1"/>
    </source>
</evidence>
<protein>
    <submittedName>
        <fullName evidence="4">F-box/kelch-repeat protein</fullName>
    </submittedName>
</protein>
<dbReference type="EMBL" id="CP136896">
    <property type="protein sequence ID" value="WOL13390.1"/>
    <property type="molecule type" value="Genomic_DNA"/>
</dbReference>
<evidence type="ECO:0000256" key="2">
    <source>
        <dbReference type="ARBA" id="ARBA00022737"/>
    </source>
</evidence>
<dbReference type="PANTHER" id="PTHR46344">
    <property type="entry name" value="OS02G0202900 PROTEIN"/>
    <property type="match status" value="1"/>
</dbReference>
<dbReference type="InterPro" id="IPR006652">
    <property type="entry name" value="Kelch_1"/>
</dbReference>
<dbReference type="Proteomes" id="UP001327560">
    <property type="component" value="Chromosome 7"/>
</dbReference>
<dbReference type="InterPro" id="IPR036047">
    <property type="entry name" value="F-box-like_dom_sf"/>
</dbReference>
<proteinExistence type="predicted"/>